<dbReference type="EMBL" id="QRHP01000038">
    <property type="protein sequence ID" value="RHF80523.1"/>
    <property type="molecule type" value="Genomic_DNA"/>
</dbReference>
<dbReference type="Proteomes" id="UP000283701">
    <property type="component" value="Unassembled WGS sequence"/>
</dbReference>
<evidence type="ECO:0000313" key="2">
    <source>
        <dbReference type="Proteomes" id="UP000283701"/>
    </source>
</evidence>
<dbReference type="AlphaFoldDB" id="A0A3R6FGQ5"/>
<evidence type="ECO:0000313" key="1">
    <source>
        <dbReference type="EMBL" id="RHF80523.1"/>
    </source>
</evidence>
<reference evidence="1 2" key="1">
    <citation type="submission" date="2018-08" db="EMBL/GenBank/DDBJ databases">
        <title>A genome reference for cultivated species of the human gut microbiota.</title>
        <authorList>
            <person name="Zou Y."/>
            <person name="Xue W."/>
            <person name="Luo G."/>
        </authorList>
    </citation>
    <scope>NUCLEOTIDE SEQUENCE [LARGE SCALE GENOMIC DNA]</scope>
    <source>
        <strain evidence="1 2">AM23-23AC</strain>
    </source>
</reference>
<gene>
    <name evidence="1" type="ORF">DW654_16960</name>
</gene>
<sequence>MYKCPLTSRDFICNEKEKWYRRNMMFLFAGHSAGLLNKNFVKQKLHKIFRPPAPWLTKEIIFVCTVFLSFTL</sequence>
<name>A0A3R6FGQ5_9FIRM</name>
<organism evidence="1 2">
    <name type="scientific">Roseburia inulinivorans</name>
    <dbReference type="NCBI Taxonomy" id="360807"/>
    <lineage>
        <taxon>Bacteria</taxon>
        <taxon>Bacillati</taxon>
        <taxon>Bacillota</taxon>
        <taxon>Clostridia</taxon>
        <taxon>Lachnospirales</taxon>
        <taxon>Lachnospiraceae</taxon>
        <taxon>Roseburia</taxon>
    </lineage>
</organism>
<proteinExistence type="predicted"/>
<accession>A0A3R6FGQ5</accession>
<comment type="caution">
    <text evidence="1">The sequence shown here is derived from an EMBL/GenBank/DDBJ whole genome shotgun (WGS) entry which is preliminary data.</text>
</comment>
<protein>
    <submittedName>
        <fullName evidence="1">Uncharacterized protein</fullName>
    </submittedName>
</protein>